<dbReference type="GO" id="GO:0016853">
    <property type="term" value="F:isomerase activity"/>
    <property type="evidence" value="ECO:0007669"/>
    <property type="project" value="UniProtKB-KW"/>
</dbReference>
<evidence type="ECO:0000259" key="2">
    <source>
        <dbReference type="Pfam" id="PF01361"/>
    </source>
</evidence>
<dbReference type="InterPro" id="IPR014347">
    <property type="entry name" value="Tautomerase/MIF_sf"/>
</dbReference>
<dbReference type="Gene3D" id="3.30.429.10">
    <property type="entry name" value="Macrophage Migration Inhibitory Factor"/>
    <property type="match status" value="1"/>
</dbReference>
<dbReference type="RefSeq" id="WP_085403820.1">
    <property type="nucleotide sequence ID" value="NZ_NAFL01000276.1"/>
</dbReference>
<feature type="domain" description="4-oxalocrotonate tautomerase-like" evidence="2">
    <location>
        <begin position="2"/>
        <end position="56"/>
    </location>
</feature>
<accession>A0A1Y2JFW8</accession>
<evidence type="ECO:0000256" key="1">
    <source>
        <dbReference type="ARBA" id="ARBA00023235"/>
    </source>
</evidence>
<evidence type="ECO:0000313" key="3">
    <source>
        <dbReference type="EMBL" id="OSJ26625.1"/>
    </source>
</evidence>
<dbReference type="EMBL" id="NAFL01000276">
    <property type="protein sequence ID" value="OSJ26625.1"/>
    <property type="molecule type" value="Genomic_DNA"/>
</dbReference>
<keyword evidence="1" id="KW-0413">Isomerase</keyword>
<gene>
    <name evidence="3" type="ORF">BSZ19_35850</name>
</gene>
<reference evidence="3 4" key="1">
    <citation type="submission" date="2017-03" db="EMBL/GenBank/DDBJ databases">
        <title>Whole genome sequences of fourteen strains of Bradyrhizobium canariense and one strain of Bradyrhizobium japonicum isolated from Lupinus (Papilionoideae: Genisteae) species in Algeria.</title>
        <authorList>
            <person name="Crovadore J."/>
            <person name="Chekireb D."/>
            <person name="Brachmann A."/>
            <person name="Chablais R."/>
            <person name="Cochard B."/>
            <person name="Lefort F."/>
        </authorList>
    </citation>
    <scope>NUCLEOTIDE SEQUENCE [LARGE SCALE GENOMIC DNA]</scope>
    <source>
        <strain evidence="3 4">UBMA197</strain>
    </source>
</reference>
<name>A0A1Y2JFW8_BRAJP</name>
<dbReference type="SUPFAM" id="SSF55331">
    <property type="entry name" value="Tautomerase/MIF"/>
    <property type="match status" value="1"/>
</dbReference>
<evidence type="ECO:0000313" key="4">
    <source>
        <dbReference type="Proteomes" id="UP000193335"/>
    </source>
</evidence>
<dbReference type="Proteomes" id="UP000193335">
    <property type="component" value="Unassembled WGS sequence"/>
</dbReference>
<dbReference type="InterPro" id="IPR004370">
    <property type="entry name" value="4-OT-like_dom"/>
</dbReference>
<organism evidence="3 4">
    <name type="scientific">Bradyrhizobium japonicum</name>
    <dbReference type="NCBI Taxonomy" id="375"/>
    <lineage>
        <taxon>Bacteria</taxon>
        <taxon>Pseudomonadati</taxon>
        <taxon>Pseudomonadota</taxon>
        <taxon>Alphaproteobacteria</taxon>
        <taxon>Hyphomicrobiales</taxon>
        <taxon>Nitrobacteraceae</taxon>
        <taxon>Bradyrhizobium</taxon>
    </lineage>
</organism>
<sequence>MPYIECHIAAGLTKTRKTQLIRDIVKVTHESIGSDPKIINVLLFEHPADNMSISGRIHGEDSQ</sequence>
<dbReference type="AlphaFoldDB" id="A0A1Y2JFW8"/>
<proteinExistence type="predicted"/>
<comment type="caution">
    <text evidence="3">The sequence shown here is derived from an EMBL/GenBank/DDBJ whole genome shotgun (WGS) entry which is preliminary data.</text>
</comment>
<dbReference type="Pfam" id="PF01361">
    <property type="entry name" value="Tautomerase"/>
    <property type="match status" value="1"/>
</dbReference>
<protein>
    <submittedName>
        <fullName evidence="3">4-oxalocrotonate tautomerase</fullName>
    </submittedName>
</protein>